<dbReference type="InterPro" id="IPR046357">
    <property type="entry name" value="PPIase_dom_sf"/>
</dbReference>
<keyword evidence="11 14" id="KW-0413">Isomerase</keyword>
<keyword evidence="4 12" id="KW-0812">Transmembrane</keyword>
<dbReference type="PANTHER" id="PTHR47529:SF1">
    <property type="entry name" value="PERIPLASMIC CHAPERONE PPID"/>
    <property type="match status" value="1"/>
</dbReference>
<dbReference type="Gene3D" id="3.10.50.40">
    <property type="match status" value="1"/>
</dbReference>
<evidence type="ECO:0000256" key="6">
    <source>
        <dbReference type="ARBA" id="ARBA00023136"/>
    </source>
</evidence>
<dbReference type="EMBL" id="LZEU01000001">
    <property type="protein sequence ID" value="MBC9251031.1"/>
    <property type="molecule type" value="Genomic_DNA"/>
</dbReference>
<evidence type="ECO:0000256" key="1">
    <source>
        <dbReference type="ARBA" id="ARBA00004382"/>
    </source>
</evidence>
<dbReference type="SUPFAM" id="SSF54534">
    <property type="entry name" value="FKBP-like"/>
    <property type="match status" value="1"/>
</dbReference>
<dbReference type="PANTHER" id="PTHR47529">
    <property type="entry name" value="PEPTIDYL-PROLYL CIS-TRANS ISOMERASE D"/>
    <property type="match status" value="1"/>
</dbReference>
<gene>
    <name evidence="14" type="ORF">A9179_12155</name>
</gene>
<sequence>MLQNIRDNSQGWIAKTIIGVIVMLMALTGFDAIVRSTGHSGEAAEVNGEKITQNSLNGAVDMQRRQLIQQFGKDFDASLLDDKLLRKSALDNLIQQTLLLQGAKDSGMGYSDAAVDKLILSMPLFQVDGAFNAARFDQMLQQQGFTRMQFRERLKQDVLISQLQAALAGSSFVTDAELQAFVRLEKQTRDFDMVTLKADSAAVQLKDEELKAYYEQHPDQFMSQEQVVLDYIELKKSAFFDQVSVKDEDLQAAYKQEIAGLSEQRRAAHILLEVNDKLTDEQAKAKLEEAKQRIAKGEDFAKLAKELSQDAGSAAVGGDLGFAAAGVYDPDFEKALAALKKGEVSAPVRSQFGWHLIKLLDVQAPEVPTLASLKGKLEHDLKAQQVEKRFVEATKALEDSAYEASDLAQPAQDQGLKVQTSAAFGREGGSEGITANRQVIQAAFSSEVLEDGANSGAIELDPDTVVVVRVKEHKKPELMAFDQVEAGIRATLTREKASQALKDKADALLAALRGGNAEKLQWKPVEAATRSQEGIEPVVLQALFRMPKPSDNAPTFAAVSLNDGDFVLLRLKGVSEAQSELSEQDKVSYRRFLASRIGQQDFSAFRKQLEAKADIERF</sequence>
<proteinExistence type="inferred from homology"/>
<dbReference type="Gene3D" id="1.10.4030.10">
    <property type="entry name" value="Porin chaperone SurA, peptide-binding domain"/>
    <property type="match status" value="1"/>
</dbReference>
<dbReference type="Proteomes" id="UP000744555">
    <property type="component" value="Unassembled WGS sequence"/>
</dbReference>
<evidence type="ECO:0000256" key="7">
    <source>
        <dbReference type="ARBA" id="ARBA00023186"/>
    </source>
</evidence>
<evidence type="ECO:0000256" key="3">
    <source>
        <dbReference type="ARBA" id="ARBA00022519"/>
    </source>
</evidence>
<comment type="caution">
    <text evidence="14">The sequence shown here is derived from an EMBL/GenBank/DDBJ whole genome shotgun (WGS) entry which is preliminary data.</text>
</comment>
<keyword evidence="3" id="KW-0997">Cell inner membrane</keyword>
<organism evidence="14 15">
    <name type="scientific">Aquipseudomonas alcaligenes</name>
    <name type="common">Pseudomonas alcaligenes</name>
    <dbReference type="NCBI Taxonomy" id="43263"/>
    <lineage>
        <taxon>Bacteria</taxon>
        <taxon>Pseudomonadati</taxon>
        <taxon>Pseudomonadota</taxon>
        <taxon>Gammaproteobacteria</taxon>
        <taxon>Pseudomonadales</taxon>
        <taxon>Pseudomonadaceae</taxon>
        <taxon>Aquipseudomonas</taxon>
    </lineage>
</organism>
<name>A0ABR7S0A6_AQUAC</name>
<comment type="similarity">
    <text evidence="8">Belongs to the PpiD chaperone family.</text>
</comment>
<dbReference type="PROSITE" id="PS50198">
    <property type="entry name" value="PPIC_PPIASE_2"/>
    <property type="match status" value="1"/>
</dbReference>
<protein>
    <recommendedName>
        <fullName evidence="9">Periplasmic chaperone PpiD</fullName>
    </recommendedName>
    <alternativeName>
        <fullName evidence="10">Periplasmic folding chaperone</fullName>
    </alternativeName>
</protein>
<dbReference type="GO" id="GO:0016853">
    <property type="term" value="F:isomerase activity"/>
    <property type="evidence" value="ECO:0007669"/>
    <property type="project" value="UniProtKB-KW"/>
</dbReference>
<evidence type="ECO:0000256" key="2">
    <source>
        <dbReference type="ARBA" id="ARBA00022475"/>
    </source>
</evidence>
<dbReference type="InterPro" id="IPR023058">
    <property type="entry name" value="PPIase_PpiC_CS"/>
</dbReference>
<feature type="transmembrane region" description="Helical" evidence="12">
    <location>
        <begin position="12"/>
        <end position="30"/>
    </location>
</feature>
<dbReference type="PROSITE" id="PS01096">
    <property type="entry name" value="PPIC_PPIASE_1"/>
    <property type="match status" value="1"/>
</dbReference>
<feature type="domain" description="PpiC" evidence="13">
    <location>
        <begin position="262"/>
        <end position="361"/>
    </location>
</feature>
<reference evidence="14 15" key="1">
    <citation type="submission" date="2016-06" db="EMBL/GenBank/DDBJ databases">
        <authorList>
            <person name="Ramos C."/>
            <person name="Pintado A."/>
            <person name="Crespo-Gomez J.I."/>
        </authorList>
    </citation>
    <scope>NUCLEOTIDE SEQUENCE [LARGE SCALE GENOMIC DNA]</scope>
    <source>
        <strain evidence="14 15">AVO110</strain>
    </source>
</reference>
<evidence type="ECO:0000256" key="10">
    <source>
        <dbReference type="ARBA" id="ARBA00042775"/>
    </source>
</evidence>
<evidence type="ECO:0000256" key="4">
    <source>
        <dbReference type="ARBA" id="ARBA00022692"/>
    </source>
</evidence>
<keyword evidence="15" id="KW-1185">Reference proteome</keyword>
<dbReference type="RefSeq" id="WP_187806141.1">
    <property type="nucleotide sequence ID" value="NZ_LZEU01000001.1"/>
</dbReference>
<evidence type="ECO:0000313" key="15">
    <source>
        <dbReference type="Proteomes" id="UP000744555"/>
    </source>
</evidence>
<keyword evidence="6 12" id="KW-0472">Membrane</keyword>
<keyword evidence="7" id="KW-0143">Chaperone</keyword>
<dbReference type="Pfam" id="PF13624">
    <property type="entry name" value="SurA_N_3"/>
    <property type="match status" value="1"/>
</dbReference>
<dbReference type="InterPro" id="IPR027304">
    <property type="entry name" value="Trigger_fact/SurA_dom_sf"/>
</dbReference>
<evidence type="ECO:0000256" key="8">
    <source>
        <dbReference type="ARBA" id="ARBA00038408"/>
    </source>
</evidence>
<dbReference type="SUPFAM" id="SSF109998">
    <property type="entry name" value="Triger factor/SurA peptide-binding domain-like"/>
    <property type="match status" value="1"/>
</dbReference>
<accession>A0ABR7S0A6</accession>
<evidence type="ECO:0000256" key="12">
    <source>
        <dbReference type="SAM" id="Phobius"/>
    </source>
</evidence>
<evidence type="ECO:0000256" key="11">
    <source>
        <dbReference type="PROSITE-ProRule" id="PRU00278"/>
    </source>
</evidence>
<dbReference type="Pfam" id="PF00639">
    <property type="entry name" value="Rotamase"/>
    <property type="match status" value="1"/>
</dbReference>
<evidence type="ECO:0000256" key="5">
    <source>
        <dbReference type="ARBA" id="ARBA00022989"/>
    </source>
</evidence>
<keyword evidence="11" id="KW-0697">Rotamase</keyword>
<evidence type="ECO:0000313" key="14">
    <source>
        <dbReference type="EMBL" id="MBC9251031.1"/>
    </source>
</evidence>
<keyword evidence="2" id="KW-1003">Cell membrane</keyword>
<evidence type="ECO:0000259" key="13">
    <source>
        <dbReference type="PROSITE" id="PS50198"/>
    </source>
</evidence>
<keyword evidence="5 12" id="KW-1133">Transmembrane helix</keyword>
<comment type="subcellular location">
    <subcellularLocation>
        <location evidence="1">Cell inner membrane</location>
        <topology evidence="1">Single-pass type II membrane protein</topology>
        <orientation evidence="1">Periplasmic side</orientation>
    </subcellularLocation>
</comment>
<dbReference type="InterPro" id="IPR052029">
    <property type="entry name" value="PpiD_chaperone"/>
</dbReference>
<evidence type="ECO:0000256" key="9">
    <source>
        <dbReference type="ARBA" id="ARBA00040743"/>
    </source>
</evidence>
<dbReference type="InterPro" id="IPR000297">
    <property type="entry name" value="PPIase_PpiC"/>
</dbReference>